<dbReference type="OrthoDB" id="8067071at2759"/>
<dbReference type="PROSITE" id="PS51257">
    <property type="entry name" value="PROKAR_LIPOPROTEIN"/>
    <property type="match status" value="1"/>
</dbReference>
<feature type="transmembrane region" description="Helical" evidence="2">
    <location>
        <begin position="12"/>
        <end position="28"/>
    </location>
</feature>
<feature type="transmembrane region" description="Helical" evidence="2">
    <location>
        <begin position="152"/>
        <end position="178"/>
    </location>
</feature>
<proteinExistence type="predicted"/>
<dbReference type="SUPFAM" id="SSF53335">
    <property type="entry name" value="S-adenosyl-L-methionine-dependent methyltransferases"/>
    <property type="match status" value="1"/>
</dbReference>
<dbReference type="InterPro" id="IPR029063">
    <property type="entry name" value="SAM-dependent_MTases_sf"/>
</dbReference>
<organism evidence="3 4">
    <name type="scientific">Trichonephila inaurata madagascariensis</name>
    <dbReference type="NCBI Taxonomy" id="2747483"/>
    <lineage>
        <taxon>Eukaryota</taxon>
        <taxon>Metazoa</taxon>
        <taxon>Ecdysozoa</taxon>
        <taxon>Arthropoda</taxon>
        <taxon>Chelicerata</taxon>
        <taxon>Arachnida</taxon>
        <taxon>Araneae</taxon>
        <taxon>Araneomorphae</taxon>
        <taxon>Entelegynae</taxon>
        <taxon>Araneoidea</taxon>
        <taxon>Nephilidae</taxon>
        <taxon>Trichonephila</taxon>
        <taxon>Trichonephila inaurata</taxon>
    </lineage>
</organism>
<evidence type="ECO:0000256" key="1">
    <source>
        <dbReference type="SAM" id="MobiDB-lite"/>
    </source>
</evidence>
<evidence type="ECO:0000256" key="2">
    <source>
        <dbReference type="SAM" id="Phobius"/>
    </source>
</evidence>
<dbReference type="Proteomes" id="UP000886998">
    <property type="component" value="Unassembled WGS sequence"/>
</dbReference>
<protein>
    <submittedName>
        <fullName evidence="3">Uncharacterized protein</fullName>
    </submittedName>
</protein>
<feature type="compositionally biased region" description="Polar residues" evidence="1">
    <location>
        <begin position="532"/>
        <end position="554"/>
    </location>
</feature>
<keyword evidence="2" id="KW-0812">Transmembrane</keyword>
<evidence type="ECO:0000313" key="3">
    <source>
        <dbReference type="EMBL" id="GFY62722.1"/>
    </source>
</evidence>
<keyword evidence="4" id="KW-1185">Reference proteome</keyword>
<sequence>MECMLRCHPFNGSGFTFTTGCVKILFLVQKRSKRMDYFNQFDAGGDDSYLVRFYKHAAEVLEWGELENETILFLGRGDGNDCCKLLNTFPHIKQILDVNCTKCLRRNNSLVGSKVKFYGMNLNREEEILEWVGATKILCVICLTFFENKKSIFQVIYRILANGGSAAFIFFIHSSYAFSEENIFRRKMYKDTRRHLPCWYTEKALPRFDIQLRSIGFQVKDVIKESYNKQFSSLEEIKDWILSITFLNSSRTKFKETFLKDIFDIFMRCHPRHSDSDLPNLQATSYQVFVVRTDVRERYQFQQPQRRNISLNYMQGSNLLRPPLNLWFPFNIPPRQTLVSNRMLAPPLPSYQYFDMNRNRTPIFHAHPNNSRYYLPPVPPPHTLAEMWGRPSFRTLMNAQGPSFLYPDLYRNHALPYTRHPRPVYPSTYAGQSFMQGSSRKSFQPVNYEASMQQNPVPMQQNYDESVEGTCAEASISEMQAQQASITNTKIKTPSSDDKTPKKPLAALTEIDPPESLTSTVELPAPKVVSGETPTSKEGSGETTTPREGSGETTTPREAKRDVIQRNGKNKHARIGK</sequence>
<evidence type="ECO:0000313" key="4">
    <source>
        <dbReference type="Proteomes" id="UP000886998"/>
    </source>
</evidence>
<feature type="compositionally biased region" description="Polar residues" evidence="1">
    <location>
        <begin position="478"/>
        <end position="494"/>
    </location>
</feature>
<comment type="caution">
    <text evidence="3">The sequence shown here is derived from an EMBL/GenBank/DDBJ whole genome shotgun (WGS) entry which is preliminary data.</text>
</comment>
<dbReference type="EMBL" id="BMAV01014373">
    <property type="protein sequence ID" value="GFY62722.1"/>
    <property type="molecule type" value="Genomic_DNA"/>
</dbReference>
<feature type="compositionally biased region" description="Basic and acidic residues" evidence="1">
    <location>
        <begin position="555"/>
        <end position="564"/>
    </location>
</feature>
<name>A0A8X7CF72_9ARAC</name>
<accession>A0A8X7CF72</accession>
<keyword evidence="2" id="KW-1133">Transmembrane helix</keyword>
<feature type="region of interest" description="Disordered" evidence="1">
    <location>
        <begin position="478"/>
        <end position="577"/>
    </location>
</feature>
<reference evidence="3" key="1">
    <citation type="submission" date="2020-08" db="EMBL/GenBank/DDBJ databases">
        <title>Multicomponent nature underlies the extraordinary mechanical properties of spider dragline silk.</title>
        <authorList>
            <person name="Kono N."/>
            <person name="Nakamura H."/>
            <person name="Mori M."/>
            <person name="Yoshida Y."/>
            <person name="Ohtoshi R."/>
            <person name="Malay A.D."/>
            <person name="Moran D.A.P."/>
            <person name="Tomita M."/>
            <person name="Numata K."/>
            <person name="Arakawa K."/>
        </authorList>
    </citation>
    <scope>NUCLEOTIDE SEQUENCE</scope>
</reference>
<feature type="compositionally biased region" description="Basic residues" evidence="1">
    <location>
        <begin position="568"/>
        <end position="577"/>
    </location>
</feature>
<dbReference type="Gene3D" id="3.40.50.150">
    <property type="entry name" value="Vaccinia Virus protein VP39"/>
    <property type="match status" value="1"/>
</dbReference>
<dbReference type="AlphaFoldDB" id="A0A8X7CF72"/>
<keyword evidence="2" id="KW-0472">Membrane</keyword>
<gene>
    <name evidence="3" type="ORF">TNIN_151501</name>
</gene>